<dbReference type="SUPFAM" id="SSF81383">
    <property type="entry name" value="F-box domain"/>
    <property type="match status" value="1"/>
</dbReference>
<dbReference type="Pfam" id="PF25372">
    <property type="entry name" value="DUF7885"/>
    <property type="match status" value="1"/>
</dbReference>
<dbReference type="OrthoDB" id="10257471at2759"/>
<keyword evidence="5" id="KW-1185">Reference proteome</keyword>
<feature type="compositionally biased region" description="Acidic residues" evidence="2">
    <location>
        <begin position="277"/>
        <end position="293"/>
    </location>
</feature>
<protein>
    <submittedName>
        <fullName evidence="4">DgyrCDS781</fullName>
    </submittedName>
</protein>
<dbReference type="InterPro" id="IPR001611">
    <property type="entry name" value="Leu-rich_rpt"/>
</dbReference>
<dbReference type="InterPro" id="IPR057207">
    <property type="entry name" value="FBXL15_LRR"/>
</dbReference>
<dbReference type="Proteomes" id="UP000549394">
    <property type="component" value="Unassembled WGS sequence"/>
</dbReference>
<evidence type="ECO:0000259" key="3">
    <source>
        <dbReference type="PROSITE" id="PS50181"/>
    </source>
</evidence>
<dbReference type="EMBL" id="CAJFCJ010000001">
    <property type="protein sequence ID" value="CAD5111470.1"/>
    <property type="molecule type" value="Genomic_DNA"/>
</dbReference>
<sequence length="788" mass="88403">MSQSNCEDLHFETHRPSQNPLSYSFALISNTNASQYDYLHQQIKKHPKFLQPIQKPSTKFSFSSSQIYDMADRIKSARSFSTTADSSIVEGEECFSREIDNKSDLSYSSIQQSIDNRRFSLSSLSETIACPSCETQNECFVTWCQKCSVLLSQRQEQPSATLKLEIESSPSAQQDEKCEIQSIESSDQEVDDSAEQVVCKSSRPDFIPPLNLNVLEEQSASKAFGNVEPALVDRAEALEFEYLSPKEKSHRSLSDELKEQLSIDVENLNEKPKVQIPEDDLSISNESSDEDDAQEKAIEKAIIKFREEQQKAEEKKTSKQLFVPRAPQSSPPKVREGKFCRKRNLVSASAAVNSYQPKWPNSSSIRSSQAFIRAKSANGRTWSQNKSLADPLNSMKKEEQQIASWLKLPDEIWLEIIKYLSPYSTAQLARTCNFFSNICKDHTLWTNATIKDRTVKEYWLEEIIERRVKNLKLIRCKGGSLLSGSLRKLFTGLSKHLTSLTVNKCKGDQLAGDAVIFYCSSRCINLKYLDISWCGVTDNGIEAIANSLNKLKCLCLNGCPKVTDTAIHYLLSNLQNSLKRLELSACFSLTEKSAMSISEYCPNLKYLSLTQCWKITDESVENMVVKLPQLVSVDFGGIIKLQDSTVELLCTKCENIEKIVLASCPAITDNSLVCISNLSPSISYLDVSGCKKVGNKGIFAISRRCNRLTYLDVSSTGIGNSGVCSAANYFVKTLKICKLNFCQSLTMSTFKKLISNCKSLEKLYAYGISSIRNAAELHVINPNLWIEK</sequence>
<dbReference type="InterPro" id="IPR001810">
    <property type="entry name" value="F-box_dom"/>
</dbReference>
<dbReference type="SMART" id="SM00256">
    <property type="entry name" value="FBOX"/>
    <property type="match status" value="1"/>
</dbReference>
<evidence type="ECO:0000313" key="4">
    <source>
        <dbReference type="EMBL" id="CAD5111470.1"/>
    </source>
</evidence>
<organism evidence="4 5">
    <name type="scientific">Dimorphilus gyrociliatus</name>
    <dbReference type="NCBI Taxonomy" id="2664684"/>
    <lineage>
        <taxon>Eukaryota</taxon>
        <taxon>Metazoa</taxon>
        <taxon>Spiralia</taxon>
        <taxon>Lophotrochozoa</taxon>
        <taxon>Annelida</taxon>
        <taxon>Polychaeta</taxon>
        <taxon>Polychaeta incertae sedis</taxon>
        <taxon>Dinophilidae</taxon>
        <taxon>Dimorphilus</taxon>
    </lineage>
</organism>
<feature type="domain" description="F-box" evidence="3">
    <location>
        <begin position="402"/>
        <end position="448"/>
    </location>
</feature>
<dbReference type="Gene3D" id="3.80.10.10">
    <property type="entry name" value="Ribonuclease Inhibitor"/>
    <property type="match status" value="2"/>
</dbReference>
<reference evidence="4 5" key="1">
    <citation type="submission" date="2020-08" db="EMBL/GenBank/DDBJ databases">
        <authorList>
            <person name="Hejnol A."/>
        </authorList>
    </citation>
    <scope>NUCLEOTIDE SEQUENCE [LARGE SCALE GENOMIC DNA]</scope>
</reference>
<dbReference type="Pfam" id="PF12937">
    <property type="entry name" value="F-box-like"/>
    <property type="match status" value="1"/>
</dbReference>
<keyword evidence="1" id="KW-0833">Ubl conjugation pathway</keyword>
<dbReference type="InterPro" id="IPR036047">
    <property type="entry name" value="F-box-like_dom_sf"/>
</dbReference>
<dbReference type="GO" id="GO:0005737">
    <property type="term" value="C:cytoplasm"/>
    <property type="evidence" value="ECO:0007669"/>
    <property type="project" value="TreeGrafter"/>
</dbReference>
<comment type="caution">
    <text evidence="4">The sequence shown here is derived from an EMBL/GenBank/DDBJ whole genome shotgun (WGS) entry which is preliminary data.</text>
</comment>
<dbReference type="SUPFAM" id="SSF52047">
    <property type="entry name" value="RNI-like"/>
    <property type="match status" value="1"/>
</dbReference>
<gene>
    <name evidence="4" type="ORF">DGYR_LOCUS762</name>
</gene>
<dbReference type="PANTHER" id="PTHR13382">
    <property type="entry name" value="MITOCHONDRIAL ATP SYNTHASE COUPLING FACTOR B"/>
    <property type="match status" value="1"/>
</dbReference>
<dbReference type="InterPro" id="IPR006553">
    <property type="entry name" value="Leu-rich_rpt_Cys-con_subtyp"/>
</dbReference>
<dbReference type="PROSITE" id="PS50181">
    <property type="entry name" value="FBOX"/>
    <property type="match status" value="1"/>
</dbReference>
<dbReference type="AlphaFoldDB" id="A0A7I8V5C7"/>
<accession>A0A7I8V5C7</accession>
<feature type="region of interest" description="Disordered" evidence="2">
    <location>
        <begin position="268"/>
        <end position="293"/>
    </location>
</feature>
<evidence type="ECO:0000313" key="5">
    <source>
        <dbReference type="Proteomes" id="UP000549394"/>
    </source>
</evidence>
<dbReference type="SMART" id="SM00367">
    <property type="entry name" value="LRR_CC"/>
    <property type="match status" value="8"/>
</dbReference>
<feature type="region of interest" description="Disordered" evidence="2">
    <location>
        <begin position="309"/>
        <end position="337"/>
    </location>
</feature>
<evidence type="ECO:0000256" key="1">
    <source>
        <dbReference type="ARBA" id="ARBA00022786"/>
    </source>
</evidence>
<dbReference type="InterPro" id="IPR050648">
    <property type="entry name" value="F-box_LRR-repeat"/>
</dbReference>
<proteinExistence type="predicted"/>
<evidence type="ECO:0000256" key="2">
    <source>
        <dbReference type="SAM" id="MobiDB-lite"/>
    </source>
</evidence>
<dbReference type="Pfam" id="PF13516">
    <property type="entry name" value="LRR_6"/>
    <property type="match status" value="2"/>
</dbReference>
<name>A0A7I8V5C7_9ANNE</name>
<dbReference type="InterPro" id="IPR032675">
    <property type="entry name" value="LRR_dom_sf"/>
</dbReference>